<reference evidence="3 4" key="1">
    <citation type="submission" date="2020-01" db="EMBL/GenBank/DDBJ databases">
        <authorList>
            <person name="Gupta K D."/>
        </authorList>
    </citation>
    <scope>NUCLEOTIDE SEQUENCE [LARGE SCALE GENOMIC DNA]</scope>
</reference>
<dbReference type="Proteomes" id="UP000467700">
    <property type="component" value="Unassembled WGS sequence"/>
</dbReference>
<feature type="transmembrane region" description="Helical" evidence="1">
    <location>
        <begin position="228"/>
        <end position="247"/>
    </location>
</feature>
<keyword evidence="1" id="KW-1133">Transmembrane helix</keyword>
<accession>A0A8S0VSE5</accession>
<dbReference type="AlphaFoldDB" id="A0A8S0VSE5"/>
<dbReference type="Pfam" id="PF20151">
    <property type="entry name" value="DUF6533"/>
    <property type="match status" value="1"/>
</dbReference>
<dbReference type="EMBL" id="CACVBS010000056">
    <property type="protein sequence ID" value="CAA7266739.1"/>
    <property type="molecule type" value="Genomic_DNA"/>
</dbReference>
<comment type="caution">
    <text evidence="3">The sequence shown here is derived from an EMBL/GenBank/DDBJ whole genome shotgun (WGS) entry which is preliminary data.</text>
</comment>
<keyword evidence="4" id="KW-1185">Reference proteome</keyword>
<evidence type="ECO:0000313" key="3">
    <source>
        <dbReference type="EMBL" id="CAA7266739.1"/>
    </source>
</evidence>
<dbReference type="InterPro" id="IPR045340">
    <property type="entry name" value="DUF6533"/>
</dbReference>
<evidence type="ECO:0000259" key="2">
    <source>
        <dbReference type="Pfam" id="PF20151"/>
    </source>
</evidence>
<protein>
    <recommendedName>
        <fullName evidence="2">DUF6533 domain-containing protein</fullName>
    </recommendedName>
</protein>
<gene>
    <name evidence="3" type="ORF">AAE3_LOCUS9016</name>
</gene>
<feature type="transmembrane region" description="Helical" evidence="1">
    <location>
        <begin position="141"/>
        <end position="164"/>
    </location>
</feature>
<dbReference type="OrthoDB" id="3251775at2759"/>
<evidence type="ECO:0000313" key="4">
    <source>
        <dbReference type="Proteomes" id="UP000467700"/>
    </source>
</evidence>
<feature type="transmembrane region" description="Helical" evidence="1">
    <location>
        <begin position="108"/>
        <end position="134"/>
    </location>
</feature>
<feature type="transmembrane region" description="Helical" evidence="1">
    <location>
        <begin position="82"/>
        <end position="102"/>
    </location>
</feature>
<name>A0A8S0VSE5_CYCAE</name>
<proteinExistence type="predicted"/>
<feature type="transmembrane region" description="Helical" evidence="1">
    <location>
        <begin position="184"/>
        <end position="207"/>
    </location>
</feature>
<keyword evidence="1" id="KW-0812">Transmembrane</keyword>
<keyword evidence="1" id="KW-0472">Membrane</keyword>
<feature type="transmembrane region" description="Helical" evidence="1">
    <location>
        <begin position="253"/>
        <end position="274"/>
    </location>
</feature>
<feature type="domain" description="DUF6533" evidence="2">
    <location>
        <begin position="18"/>
        <end position="63"/>
    </location>
</feature>
<organism evidence="3 4">
    <name type="scientific">Cyclocybe aegerita</name>
    <name type="common">Black poplar mushroom</name>
    <name type="synonym">Agrocybe aegerita</name>
    <dbReference type="NCBI Taxonomy" id="1973307"/>
    <lineage>
        <taxon>Eukaryota</taxon>
        <taxon>Fungi</taxon>
        <taxon>Dikarya</taxon>
        <taxon>Basidiomycota</taxon>
        <taxon>Agaricomycotina</taxon>
        <taxon>Agaricomycetes</taxon>
        <taxon>Agaricomycetidae</taxon>
        <taxon>Agaricales</taxon>
        <taxon>Agaricineae</taxon>
        <taxon>Bolbitiaceae</taxon>
        <taxon>Cyclocybe</taxon>
    </lineage>
</organism>
<sequence>MDLAQYIHIHTEAAASRYVGAAGLLSLVYDHLLTIDDEIEYVWKARWTVPKFLFLLTRYSVPLVLVLHTLQLGGMHDLSADTLCVILLIYEIGVFHTVFLLYSCQVWFLIAVCLGIVSTGTGNFLVLARLWVVWGRNRCRILFTMGLFVFAQFGTLVCAIVVLVKTSPSMTFERDLRLCKIQRRSILGALYAPAVVFDGMALVAICWNALSQPRVKQRALLEYLRGDHFVFILLLFLMRLTNFATTLFGPLNIVFLGVCFIWSITTTTVSRLILDLRKNPVARPVVVDDVNDTSYLKL</sequence>
<evidence type="ECO:0000256" key="1">
    <source>
        <dbReference type="SAM" id="Phobius"/>
    </source>
</evidence>